<dbReference type="EMBL" id="VFQX01000030">
    <property type="protein sequence ID" value="KAF0978397.1"/>
    <property type="molecule type" value="Genomic_DNA"/>
</dbReference>
<dbReference type="PROSITE" id="PS50919">
    <property type="entry name" value="MIR"/>
    <property type="match status" value="2"/>
</dbReference>
<gene>
    <name evidence="4" type="ORF">FDP41_002912</name>
</gene>
<dbReference type="SMART" id="SM00472">
    <property type="entry name" value="MIR"/>
    <property type="match status" value="3"/>
</dbReference>
<comment type="caution">
    <text evidence="4">The sequence shown here is derived from an EMBL/GenBank/DDBJ whole genome shotgun (WGS) entry which is preliminary data.</text>
</comment>
<dbReference type="PANTHER" id="PTHR46809">
    <property type="entry name" value="STROMAL CELL-DERIVED FACTOR 2-LIKE PROTEIN"/>
    <property type="match status" value="1"/>
</dbReference>
<evidence type="ECO:0000313" key="5">
    <source>
        <dbReference type="Proteomes" id="UP000444721"/>
    </source>
</evidence>
<reference evidence="4 5" key="1">
    <citation type="journal article" date="2019" name="Sci. Rep.">
        <title>Nanopore sequencing improves the draft genome of the human pathogenic amoeba Naegleria fowleri.</title>
        <authorList>
            <person name="Liechti N."/>
            <person name="Schurch N."/>
            <person name="Bruggmann R."/>
            <person name="Wittwer M."/>
        </authorList>
    </citation>
    <scope>NUCLEOTIDE SEQUENCE [LARGE SCALE GENOMIC DNA]</scope>
    <source>
        <strain evidence="4 5">ATCC 30894</strain>
    </source>
</reference>
<organism evidence="4 5">
    <name type="scientific">Naegleria fowleri</name>
    <name type="common">Brain eating amoeba</name>
    <dbReference type="NCBI Taxonomy" id="5763"/>
    <lineage>
        <taxon>Eukaryota</taxon>
        <taxon>Discoba</taxon>
        <taxon>Heterolobosea</taxon>
        <taxon>Tetramitia</taxon>
        <taxon>Eutetramitia</taxon>
        <taxon>Vahlkampfiidae</taxon>
        <taxon>Naegleria</taxon>
    </lineage>
</organism>
<evidence type="ECO:0000313" key="4">
    <source>
        <dbReference type="EMBL" id="KAF0978397.1"/>
    </source>
</evidence>
<dbReference type="RefSeq" id="XP_044563110.1">
    <property type="nucleotide sequence ID" value="XM_044706159.1"/>
</dbReference>
<keyword evidence="1" id="KW-0732">Signal</keyword>
<feature type="domain" description="MIR" evidence="3">
    <location>
        <begin position="222"/>
        <end position="275"/>
    </location>
</feature>
<dbReference type="PANTHER" id="PTHR46809:SF2">
    <property type="entry name" value="GH21273P"/>
    <property type="match status" value="1"/>
</dbReference>
<dbReference type="GeneID" id="68110130"/>
<dbReference type="InterPro" id="IPR036300">
    <property type="entry name" value="MIR_dom_sf"/>
</dbReference>
<feature type="domain" description="MIR" evidence="3">
    <location>
        <begin position="289"/>
        <end position="347"/>
    </location>
</feature>
<dbReference type="Gene3D" id="2.80.10.50">
    <property type="match status" value="1"/>
</dbReference>
<keyword evidence="2" id="KW-0677">Repeat</keyword>
<dbReference type="VEuPathDB" id="AmoebaDB:NF0127280"/>
<evidence type="ECO:0000256" key="1">
    <source>
        <dbReference type="ARBA" id="ARBA00022729"/>
    </source>
</evidence>
<dbReference type="VEuPathDB" id="AmoebaDB:NfTy_055630"/>
<dbReference type="Proteomes" id="UP000444721">
    <property type="component" value="Unassembled WGS sequence"/>
</dbReference>
<dbReference type="Pfam" id="PF02815">
    <property type="entry name" value="MIR"/>
    <property type="match status" value="1"/>
</dbReference>
<accession>A0A6A5BMY3</accession>
<dbReference type="InterPro" id="IPR016093">
    <property type="entry name" value="MIR_motif"/>
</dbReference>
<dbReference type="SUPFAM" id="SSF82109">
    <property type="entry name" value="MIR domain"/>
    <property type="match status" value="1"/>
</dbReference>
<sequence>MNTYTLFNFEQVDMSLMASGNGSEMKLKYFNMDDNIYSLNNLTLTSSSISYNIPDSGIHLDLHFSDNEFIGQVTKQVSNNSSPIIIRVFHKFTTRFQLFISDEIYSQQNLEHSLFSEWKKLYISYSKGENDKFSVHYQLLDNTDPALAPLDGTISSREGTTLLYENITALDGQINKFVLTFNFLKDRLSGFYEKRRDASETKYCMKGIALEDHEIDQDKNGKGFVKYGDVIKIAHTNTNHRLHSHAINYNTGSHQQEITCFSGSDDNDYWIVKCSHEQEGHNEPSIKDGSKISNNAVIRLTHKSTHKNLHSHQGVNAPNVTPFQQEVTGFGENGLGDSNDNWRVEMSNGQHFFQRAALFRLIHCNTNVALSSSHLFQTNVSKQQVVFGNTNRDDGDYWYVHP</sequence>
<dbReference type="VEuPathDB" id="AmoebaDB:FDP41_002912"/>
<evidence type="ECO:0000256" key="2">
    <source>
        <dbReference type="ARBA" id="ARBA00022737"/>
    </source>
</evidence>
<dbReference type="AlphaFoldDB" id="A0A6A5BMY3"/>
<proteinExistence type="predicted"/>
<name>A0A6A5BMY3_NAEFO</name>
<dbReference type="OrthoDB" id="5588846at2759"/>
<evidence type="ECO:0000259" key="3">
    <source>
        <dbReference type="PROSITE" id="PS50919"/>
    </source>
</evidence>
<keyword evidence="5" id="KW-1185">Reference proteome</keyword>
<protein>
    <recommendedName>
        <fullName evidence="3">MIR domain-containing protein</fullName>
    </recommendedName>
</protein>